<reference evidence="2 3" key="1">
    <citation type="submission" date="2014-07" db="EMBL/GenBank/DDBJ databases">
        <title>Tepidicaulis marinum gen. nov., sp. nov., a novel marine bacterium denitrifying nitrate to nitrous oxide strictly under microaerobic conditions.</title>
        <authorList>
            <person name="Takeuchi M."/>
            <person name="Yamagishi T."/>
            <person name="Kamagata Y."/>
            <person name="Oshima K."/>
            <person name="Hattori M."/>
            <person name="Katayama T."/>
            <person name="Hanada S."/>
            <person name="Tamaki H."/>
            <person name="Marumo K."/>
            <person name="Maeda H."/>
            <person name="Nedachi M."/>
            <person name="Iwasaki W."/>
            <person name="Suwa Y."/>
            <person name="Sakata S."/>
        </authorList>
    </citation>
    <scope>NUCLEOTIDE SEQUENCE [LARGE SCALE GENOMIC DNA]</scope>
    <source>
        <strain evidence="2 3">MA2</strain>
    </source>
</reference>
<proteinExistence type="predicted"/>
<dbReference type="EMBL" id="BBIO01000007">
    <property type="protein sequence ID" value="GAK45081.1"/>
    <property type="molecule type" value="Genomic_DNA"/>
</dbReference>
<dbReference type="SUPFAM" id="SSF47240">
    <property type="entry name" value="Ferritin-like"/>
    <property type="match status" value="1"/>
</dbReference>
<dbReference type="Proteomes" id="UP000028702">
    <property type="component" value="Unassembled WGS sequence"/>
</dbReference>
<dbReference type="RefSeq" id="WP_197052879.1">
    <property type="nucleotide sequence ID" value="NZ_BBIO01000007.1"/>
</dbReference>
<evidence type="ECO:0000313" key="2">
    <source>
        <dbReference type="EMBL" id="GAK45081.1"/>
    </source>
</evidence>
<dbReference type="PANTHER" id="PTHR39456">
    <property type="entry name" value="METAL-DEPENDENT HYDROLASE"/>
    <property type="match status" value="1"/>
</dbReference>
<feature type="compositionally biased region" description="Low complexity" evidence="1">
    <location>
        <begin position="10"/>
        <end position="19"/>
    </location>
</feature>
<comment type="caution">
    <text evidence="2">The sequence shown here is derived from an EMBL/GenBank/DDBJ whole genome shotgun (WGS) entry which is preliminary data.</text>
</comment>
<dbReference type="eggNOG" id="COG3687">
    <property type="taxonomic scope" value="Bacteria"/>
</dbReference>
<feature type="region of interest" description="Disordered" evidence="1">
    <location>
        <begin position="1"/>
        <end position="21"/>
    </location>
</feature>
<dbReference type="InterPro" id="IPR009078">
    <property type="entry name" value="Ferritin-like_SF"/>
</dbReference>
<dbReference type="PIRSF" id="PIRSF007580">
    <property type="entry name" value="UCP07580"/>
    <property type="match status" value="1"/>
</dbReference>
<dbReference type="PANTHER" id="PTHR39456:SF1">
    <property type="entry name" value="METAL-DEPENDENT HYDROLASE"/>
    <property type="match status" value="1"/>
</dbReference>
<dbReference type="Pfam" id="PF10118">
    <property type="entry name" value="Metal_hydrol"/>
    <property type="match status" value="1"/>
</dbReference>
<dbReference type="AlphaFoldDB" id="A0A081BAL3"/>
<keyword evidence="2" id="KW-0378">Hydrolase</keyword>
<dbReference type="InterPro" id="IPR016516">
    <property type="entry name" value="UCP07580"/>
</dbReference>
<sequence length="293" mass="33664">MTTAENTQDAPQPEAAPAPGMVDIKPRNYEFDLESALAANWHSGDPFKTAFFNALSMMFPVGEKSFMDAVKAFRNKVTDPALQEDVKGFLGQEAIHSREHRKYNERLCALRGYDLDYMEQPIIKRRDWAHANLPVIAQLYATVAYEHYTAIMANGTLSNPKWLEGADPTMKALWRWHAIEETEHKAVAFDVLKLAGGTVKERRMSMLFITVNFIRDTARNINHMLKRDGYSFWQRMKIWRSGLSFLLGKDGILRGMGREWLDYFKADFHPWQHDNRKLLEEVKASVGPEPVLA</sequence>
<evidence type="ECO:0000313" key="3">
    <source>
        <dbReference type="Proteomes" id="UP000028702"/>
    </source>
</evidence>
<accession>A0A081BAL3</accession>
<protein>
    <submittedName>
        <fullName evidence="2">Metal-dependent hydrolase-like protein</fullName>
    </submittedName>
</protein>
<name>A0A081BAL3_9HYPH</name>
<organism evidence="2 3">
    <name type="scientific">Tepidicaulis marinus</name>
    <dbReference type="NCBI Taxonomy" id="1333998"/>
    <lineage>
        <taxon>Bacteria</taxon>
        <taxon>Pseudomonadati</taxon>
        <taxon>Pseudomonadota</taxon>
        <taxon>Alphaproteobacteria</taxon>
        <taxon>Hyphomicrobiales</taxon>
        <taxon>Parvibaculaceae</taxon>
        <taxon>Tepidicaulis</taxon>
    </lineage>
</organism>
<dbReference type="STRING" id="1333998.M2A_1580"/>
<keyword evidence="3" id="KW-1185">Reference proteome</keyword>
<gene>
    <name evidence="2" type="ORF">M2A_1580</name>
</gene>
<evidence type="ECO:0000256" key="1">
    <source>
        <dbReference type="SAM" id="MobiDB-lite"/>
    </source>
</evidence>
<dbReference type="GO" id="GO:0016787">
    <property type="term" value="F:hydrolase activity"/>
    <property type="evidence" value="ECO:0007669"/>
    <property type="project" value="UniProtKB-KW"/>
</dbReference>